<keyword evidence="4" id="KW-1185">Reference proteome</keyword>
<dbReference type="Proteomes" id="UP001497522">
    <property type="component" value="Chromosome 8"/>
</dbReference>
<sequence>MHFTLICRRLLGAISICTTQGPQYVCCTNFSIFCLNNTMQWVCHKCLSCPFAYLPSCVFFGGVHASTKVLIQGPISQSAAKNCNFQAYVAMKYMRQNLMGVGFIGLVICISIHPLSMPLYQIPCKIKEDIHIPTKLAEAQNVFHVIAQVTRRHDGDIDSCDSLRSVLIWLKLLAWQKRKGP</sequence>
<evidence type="ECO:0000313" key="4">
    <source>
        <dbReference type="Proteomes" id="UP001497522"/>
    </source>
</evidence>
<keyword evidence="2" id="KW-0732">Signal</keyword>
<protein>
    <submittedName>
        <fullName evidence="3">Uncharacterized protein</fullName>
    </submittedName>
</protein>
<accession>A0ABP1BYZ9</accession>
<evidence type="ECO:0000256" key="1">
    <source>
        <dbReference type="SAM" id="Phobius"/>
    </source>
</evidence>
<name>A0ABP1BYZ9_9BRYO</name>
<keyword evidence="1" id="KW-0812">Transmembrane</keyword>
<keyword evidence="1" id="KW-0472">Membrane</keyword>
<evidence type="ECO:0000313" key="3">
    <source>
        <dbReference type="EMBL" id="CAK9881708.1"/>
    </source>
</evidence>
<proteinExistence type="predicted"/>
<organism evidence="3 4">
    <name type="scientific">Sphagnum jensenii</name>
    <dbReference type="NCBI Taxonomy" id="128206"/>
    <lineage>
        <taxon>Eukaryota</taxon>
        <taxon>Viridiplantae</taxon>
        <taxon>Streptophyta</taxon>
        <taxon>Embryophyta</taxon>
        <taxon>Bryophyta</taxon>
        <taxon>Sphagnophytina</taxon>
        <taxon>Sphagnopsida</taxon>
        <taxon>Sphagnales</taxon>
        <taxon>Sphagnaceae</taxon>
        <taxon>Sphagnum</taxon>
    </lineage>
</organism>
<feature type="chain" id="PRO_5045830833" evidence="2">
    <location>
        <begin position="20"/>
        <end position="181"/>
    </location>
</feature>
<feature type="signal peptide" evidence="2">
    <location>
        <begin position="1"/>
        <end position="19"/>
    </location>
</feature>
<dbReference type="EMBL" id="OZ023709">
    <property type="protein sequence ID" value="CAK9881708.1"/>
    <property type="molecule type" value="Genomic_DNA"/>
</dbReference>
<gene>
    <name evidence="3" type="ORF">CSSPJE1EN2_LOCUS23064</name>
</gene>
<reference evidence="3" key="1">
    <citation type="submission" date="2024-03" db="EMBL/GenBank/DDBJ databases">
        <authorList>
            <consortium name="ELIXIR-Norway"/>
            <consortium name="Elixir Norway"/>
        </authorList>
    </citation>
    <scope>NUCLEOTIDE SEQUENCE</scope>
</reference>
<feature type="transmembrane region" description="Helical" evidence="1">
    <location>
        <begin position="98"/>
        <end position="120"/>
    </location>
</feature>
<evidence type="ECO:0000256" key="2">
    <source>
        <dbReference type="SAM" id="SignalP"/>
    </source>
</evidence>
<keyword evidence="1" id="KW-1133">Transmembrane helix</keyword>